<evidence type="ECO:0000313" key="3">
    <source>
        <dbReference type="Proteomes" id="UP001152798"/>
    </source>
</evidence>
<dbReference type="EMBL" id="OV725080">
    <property type="protein sequence ID" value="CAH1397625.1"/>
    <property type="molecule type" value="Genomic_DNA"/>
</dbReference>
<feature type="compositionally biased region" description="Basic and acidic residues" evidence="1">
    <location>
        <begin position="11"/>
        <end position="20"/>
    </location>
</feature>
<reference evidence="2" key="1">
    <citation type="submission" date="2022-01" db="EMBL/GenBank/DDBJ databases">
        <authorList>
            <person name="King R."/>
        </authorList>
    </citation>
    <scope>NUCLEOTIDE SEQUENCE</scope>
</reference>
<evidence type="ECO:0000256" key="1">
    <source>
        <dbReference type="SAM" id="MobiDB-lite"/>
    </source>
</evidence>
<feature type="region of interest" description="Disordered" evidence="1">
    <location>
        <begin position="1"/>
        <end position="37"/>
    </location>
</feature>
<name>A0A9P0H909_NEZVI</name>
<keyword evidence="3" id="KW-1185">Reference proteome</keyword>
<accession>A0A9P0H909</accession>
<proteinExistence type="predicted"/>
<organism evidence="2 3">
    <name type="scientific">Nezara viridula</name>
    <name type="common">Southern green stink bug</name>
    <name type="synonym">Cimex viridulus</name>
    <dbReference type="NCBI Taxonomy" id="85310"/>
    <lineage>
        <taxon>Eukaryota</taxon>
        <taxon>Metazoa</taxon>
        <taxon>Ecdysozoa</taxon>
        <taxon>Arthropoda</taxon>
        <taxon>Hexapoda</taxon>
        <taxon>Insecta</taxon>
        <taxon>Pterygota</taxon>
        <taxon>Neoptera</taxon>
        <taxon>Paraneoptera</taxon>
        <taxon>Hemiptera</taxon>
        <taxon>Heteroptera</taxon>
        <taxon>Panheteroptera</taxon>
        <taxon>Pentatomomorpha</taxon>
        <taxon>Pentatomoidea</taxon>
        <taxon>Pentatomidae</taxon>
        <taxon>Pentatominae</taxon>
        <taxon>Nezara</taxon>
    </lineage>
</organism>
<protein>
    <submittedName>
        <fullName evidence="2">Uncharacterized protein</fullName>
    </submittedName>
</protein>
<gene>
    <name evidence="2" type="ORF">NEZAVI_LOCUS7412</name>
</gene>
<sequence length="161" mass="17576">MTSPPPSRMTSRIDGRDRTAAHPTVPSASLRPPPRPSELVSDVVCWTMMGGYVVAHCLRWRELDTDLARPVKGRLRPSTVATSAAFAAILEGLGGLEIYEWAFEIYLGLAKVSIAKPLWQRAASEVIDQSLSGANLYFSSPTSVEGMILFAVLFSLSVHFQ</sequence>
<dbReference type="Proteomes" id="UP001152798">
    <property type="component" value="Chromosome 4"/>
</dbReference>
<evidence type="ECO:0000313" key="2">
    <source>
        <dbReference type="EMBL" id="CAH1397625.1"/>
    </source>
</evidence>
<dbReference type="AlphaFoldDB" id="A0A9P0H909"/>